<dbReference type="SUPFAM" id="SSF52833">
    <property type="entry name" value="Thioredoxin-like"/>
    <property type="match status" value="1"/>
</dbReference>
<sequence>MQALILRLILCLILPMAFGPVAHSATRLPNEPSGIAFFKGSWKEVLAEAKRQNKPVFVDIYTSWCPPCKRMAKEAFPNPTIGTKFNVHFINYQLDAEQGEGVQVAKQYAVASYPTALYLSPNGTLVHRAVGYAGINGMIDQADHMLALPQLRATVARGDRDYASGKRDLSFLKKYLVTRQTLNRPINDVLDVYLNALPESERLTMETMTFIAETMQSSTTSAFDYLIKNRPDSLSSDPAKQSLATTISAALNRVLDADFKQVIATNDEVLLETIITNSERNIASANPSVIRDESQKQEAANYYRLTFLKQTQSLTK</sequence>
<evidence type="ECO:0000313" key="4">
    <source>
        <dbReference type="EMBL" id="MVM32972.1"/>
    </source>
</evidence>
<feature type="chain" id="PRO_5029526789" evidence="2">
    <location>
        <begin position="25"/>
        <end position="316"/>
    </location>
</feature>
<dbReference type="PANTHER" id="PTHR15337">
    <property type="entry name" value="ANTERIOR GRADIENT PROTEIN-RELATED"/>
    <property type="match status" value="1"/>
</dbReference>
<dbReference type="Proteomes" id="UP000436006">
    <property type="component" value="Unassembled WGS sequence"/>
</dbReference>
<feature type="signal peptide" evidence="2">
    <location>
        <begin position="1"/>
        <end position="24"/>
    </location>
</feature>
<dbReference type="RefSeq" id="WP_157587689.1">
    <property type="nucleotide sequence ID" value="NZ_WPIN01000009.1"/>
</dbReference>
<comment type="caution">
    <text evidence="4">The sequence shown here is derived from an EMBL/GenBank/DDBJ whole genome shotgun (WGS) entry which is preliminary data.</text>
</comment>
<dbReference type="Pfam" id="PF13899">
    <property type="entry name" value="Thioredoxin_7"/>
    <property type="match status" value="1"/>
</dbReference>
<dbReference type="AlphaFoldDB" id="A0A7K1SGN1"/>
<dbReference type="PROSITE" id="PS51352">
    <property type="entry name" value="THIOREDOXIN_2"/>
    <property type="match status" value="1"/>
</dbReference>
<name>A0A7K1SGN1_9BACT</name>
<dbReference type="InterPro" id="IPR013766">
    <property type="entry name" value="Thioredoxin_domain"/>
</dbReference>
<evidence type="ECO:0000256" key="2">
    <source>
        <dbReference type="SAM" id="SignalP"/>
    </source>
</evidence>
<keyword evidence="1 2" id="KW-0732">Signal</keyword>
<protein>
    <submittedName>
        <fullName evidence="4">DUF255 domain-containing protein</fullName>
    </submittedName>
</protein>
<evidence type="ECO:0000259" key="3">
    <source>
        <dbReference type="PROSITE" id="PS51352"/>
    </source>
</evidence>
<dbReference type="InterPro" id="IPR036249">
    <property type="entry name" value="Thioredoxin-like_sf"/>
</dbReference>
<accession>A0A7K1SGN1</accession>
<dbReference type="EMBL" id="WPIN01000009">
    <property type="protein sequence ID" value="MVM32972.1"/>
    <property type="molecule type" value="Genomic_DNA"/>
</dbReference>
<keyword evidence="5" id="KW-1185">Reference proteome</keyword>
<proteinExistence type="predicted"/>
<dbReference type="InterPro" id="IPR051099">
    <property type="entry name" value="AGR/TXD"/>
</dbReference>
<dbReference type="Gene3D" id="3.40.30.10">
    <property type="entry name" value="Glutaredoxin"/>
    <property type="match status" value="1"/>
</dbReference>
<dbReference type="PANTHER" id="PTHR15337:SF11">
    <property type="entry name" value="THIOREDOXIN DOMAIN-CONTAINING PROTEIN"/>
    <property type="match status" value="1"/>
</dbReference>
<gene>
    <name evidence="4" type="ORF">GO755_23225</name>
</gene>
<evidence type="ECO:0000313" key="5">
    <source>
        <dbReference type="Proteomes" id="UP000436006"/>
    </source>
</evidence>
<organism evidence="4 5">
    <name type="scientific">Spirosoma arboris</name>
    <dbReference type="NCBI Taxonomy" id="2682092"/>
    <lineage>
        <taxon>Bacteria</taxon>
        <taxon>Pseudomonadati</taxon>
        <taxon>Bacteroidota</taxon>
        <taxon>Cytophagia</taxon>
        <taxon>Cytophagales</taxon>
        <taxon>Cytophagaceae</taxon>
        <taxon>Spirosoma</taxon>
    </lineage>
</organism>
<feature type="domain" description="Thioredoxin" evidence="3">
    <location>
        <begin position="16"/>
        <end position="153"/>
    </location>
</feature>
<reference evidence="4 5" key="1">
    <citation type="submission" date="2019-12" db="EMBL/GenBank/DDBJ databases">
        <title>Spirosoma sp. HMF4905 genome sequencing and assembly.</title>
        <authorList>
            <person name="Kang H."/>
            <person name="Cha I."/>
            <person name="Kim H."/>
            <person name="Joh K."/>
        </authorList>
    </citation>
    <scope>NUCLEOTIDE SEQUENCE [LARGE SCALE GENOMIC DNA]</scope>
    <source>
        <strain evidence="4 5">HMF4905</strain>
    </source>
</reference>
<evidence type="ECO:0000256" key="1">
    <source>
        <dbReference type="ARBA" id="ARBA00022729"/>
    </source>
</evidence>